<reference evidence="1" key="1">
    <citation type="journal article" date="2020" name="Nature">
        <title>Giant virus diversity and host interactions through global metagenomics.</title>
        <authorList>
            <person name="Schulz F."/>
            <person name="Roux S."/>
            <person name="Paez-Espino D."/>
            <person name="Jungbluth S."/>
            <person name="Walsh D.A."/>
            <person name="Denef V.J."/>
            <person name="McMahon K.D."/>
            <person name="Konstantinidis K.T."/>
            <person name="Eloe-Fadrosh E.A."/>
            <person name="Kyrpides N.C."/>
            <person name="Woyke T."/>
        </authorList>
    </citation>
    <scope>NUCLEOTIDE SEQUENCE</scope>
    <source>
        <strain evidence="1">GVMAG-M-3300027804-47</strain>
    </source>
</reference>
<dbReference type="EMBL" id="MN740485">
    <property type="protein sequence ID" value="QHU29339.1"/>
    <property type="molecule type" value="Genomic_DNA"/>
</dbReference>
<proteinExistence type="predicted"/>
<organism evidence="1">
    <name type="scientific">viral metagenome</name>
    <dbReference type="NCBI Taxonomy" id="1070528"/>
    <lineage>
        <taxon>unclassified sequences</taxon>
        <taxon>metagenomes</taxon>
        <taxon>organismal metagenomes</taxon>
    </lineage>
</organism>
<evidence type="ECO:0000313" key="1">
    <source>
        <dbReference type="EMBL" id="QHU29339.1"/>
    </source>
</evidence>
<sequence length="223" mass="26480">MFKRNYFYELPDDIQITIYKHIFTNCILYFANDRSIKYLNRLYRAVNNPSNTCVYSIAPKGIFEYKRVASLEGGSNFCNTKTIYLDRSHLLTDTSQFQCDTISYYLFPLFTANKTLRTYLAIHFNTFANYDKKMITNMKVCEDRVDIVFANKFTCNADIYYNILVGYNILYNSLSDIIYSVENVLLFSKFLELFKWLENNNRFEGYTIHNRKIIPVFDIKNDL</sequence>
<accession>A0A6C0LEF7</accession>
<dbReference type="AlphaFoldDB" id="A0A6C0LEF7"/>
<name>A0A6C0LEF7_9ZZZZ</name>
<protein>
    <submittedName>
        <fullName evidence="1">Uncharacterized protein</fullName>
    </submittedName>
</protein>